<dbReference type="EMBL" id="BEXD01000924">
    <property type="protein sequence ID" value="GBB91147.1"/>
    <property type="molecule type" value="Genomic_DNA"/>
</dbReference>
<reference evidence="3 4" key="1">
    <citation type="submission" date="2017-11" db="EMBL/GenBank/DDBJ databases">
        <title>The genome of Rhizophagus clarus HR1 reveals common genetic basis of auxotrophy among arbuscular mycorrhizal fungi.</title>
        <authorList>
            <person name="Kobayashi Y."/>
        </authorList>
    </citation>
    <scope>NUCLEOTIDE SEQUENCE [LARGE SCALE GENOMIC DNA]</scope>
    <source>
        <strain evidence="3 4">HR1</strain>
    </source>
</reference>
<proteinExistence type="predicted"/>
<organism evidence="3 4">
    <name type="scientific">Rhizophagus clarus</name>
    <dbReference type="NCBI Taxonomy" id="94130"/>
    <lineage>
        <taxon>Eukaryota</taxon>
        <taxon>Fungi</taxon>
        <taxon>Fungi incertae sedis</taxon>
        <taxon>Mucoromycota</taxon>
        <taxon>Glomeromycotina</taxon>
        <taxon>Glomeromycetes</taxon>
        <taxon>Glomerales</taxon>
        <taxon>Glomeraceae</taxon>
        <taxon>Rhizophagus</taxon>
    </lineage>
</organism>
<dbReference type="AlphaFoldDB" id="A0A2Z6QLZ7"/>
<dbReference type="PROSITE" id="PS50878">
    <property type="entry name" value="RT_POL"/>
    <property type="match status" value="1"/>
</dbReference>
<dbReference type="InterPro" id="IPR012337">
    <property type="entry name" value="RNaseH-like_sf"/>
</dbReference>
<protein>
    <recommendedName>
        <fullName evidence="5">Reverse transcriptase domain-containing protein</fullName>
    </recommendedName>
</protein>
<sequence>MEALNSPVQLDEWMSTLKKMNTSSTSGPSGISYSIIKHLPDIAHNTIINFINLSVQIRIVPSQWRLSTIYPIPKPEGFNYDLNNIRPIALLDNIRKCVTKLLNNRLDTTVPLKVLSNILEDAKMSGRAVYVTMQDLKKSYDSMPLASLRKALERIDIPNNVIDWIVNLFDKRLMRVITDFGLTDYVHADISRQHWITNKIRIPVMAFMDDTIFIDHNLYDLQDSIDLADEFYQINDILINGKKSEFLAINPDVPKEELHISIGSERTLITPSTTEIRYLDCYFAANNSQKLLIKRLRSMIAEFLAPLTTKRISVAHVVYLVNRVLIFRVIYVDQLSTLSEKIWEHLFNPVLRLVKQKCGLSIAAMTTIIRLKTAQLQMALPTSIFTYRLDTLMMNIQKCNNNLSLYVLLLGRQMRISLTQDPINSHDWAVSGDSTPIVELFHWQLYRHLAGLSSKGRVANWFKFLSQLVSNRSYSSLDTKPNFLLRTTLYNYLPHLPSDRYHKKALILCFPADPLGSIVIGKIKKSYYHLIYHPNIDQAVIIVGQIIEYTNESNKLIVSFSQRRDSAVKSFPREKIRILPPASTSDGQYLINSEWAQILNFAADSVTTNDNDANVNITPMDTELSETLLSAENGRCYILHSFSDDYDRSRWIYRWIDDVNLRDNLLDAHQDLLADHSTERILDIYTDGSMQLGHIENTISHYAADVSLLTMGADVFMDRADSQPITISSKLKDWPSSTRAELVAIFLALLIAPMTANINLYTDSQCALDAIDNWKA</sequence>
<evidence type="ECO:0008006" key="5">
    <source>
        <dbReference type="Google" id="ProtNLM"/>
    </source>
</evidence>
<feature type="domain" description="RNase H type-1" evidence="2">
    <location>
        <begin position="678"/>
        <end position="776"/>
    </location>
</feature>
<dbReference type="InterPro" id="IPR002156">
    <property type="entry name" value="RNaseH_domain"/>
</dbReference>
<dbReference type="Proteomes" id="UP000247702">
    <property type="component" value="Unassembled WGS sequence"/>
</dbReference>
<dbReference type="SUPFAM" id="SSF53098">
    <property type="entry name" value="Ribonuclease H-like"/>
    <property type="match status" value="1"/>
</dbReference>
<dbReference type="PANTHER" id="PTHR19446">
    <property type="entry name" value="REVERSE TRANSCRIPTASES"/>
    <property type="match status" value="1"/>
</dbReference>
<gene>
    <name evidence="3" type="ORF">RclHR1_01830006</name>
</gene>
<feature type="domain" description="Reverse transcriptase" evidence="1">
    <location>
        <begin position="53"/>
        <end position="262"/>
    </location>
</feature>
<dbReference type="GO" id="GO:0004523">
    <property type="term" value="F:RNA-DNA hybrid ribonuclease activity"/>
    <property type="evidence" value="ECO:0007669"/>
    <property type="project" value="InterPro"/>
</dbReference>
<name>A0A2Z6QLZ7_9GLOM</name>
<evidence type="ECO:0000313" key="3">
    <source>
        <dbReference type="EMBL" id="GBB91147.1"/>
    </source>
</evidence>
<dbReference type="GO" id="GO:0003676">
    <property type="term" value="F:nucleic acid binding"/>
    <property type="evidence" value="ECO:0007669"/>
    <property type="project" value="InterPro"/>
</dbReference>
<dbReference type="Gene3D" id="3.30.420.10">
    <property type="entry name" value="Ribonuclease H-like superfamily/Ribonuclease H"/>
    <property type="match status" value="1"/>
</dbReference>
<accession>A0A2Z6QLZ7</accession>
<dbReference type="InterPro" id="IPR000477">
    <property type="entry name" value="RT_dom"/>
</dbReference>
<keyword evidence="4" id="KW-1185">Reference proteome</keyword>
<dbReference type="Pfam" id="PF00078">
    <property type="entry name" value="RVT_1"/>
    <property type="match status" value="1"/>
</dbReference>
<dbReference type="InterPro" id="IPR036397">
    <property type="entry name" value="RNaseH_sf"/>
</dbReference>
<evidence type="ECO:0000313" key="4">
    <source>
        <dbReference type="Proteomes" id="UP000247702"/>
    </source>
</evidence>
<evidence type="ECO:0000259" key="2">
    <source>
        <dbReference type="PROSITE" id="PS50879"/>
    </source>
</evidence>
<comment type="caution">
    <text evidence="3">The sequence shown here is derived from an EMBL/GenBank/DDBJ whole genome shotgun (WGS) entry which is preliminary data.</text>
</comment>
<dbReference type="PROSITE" id="PS50879">
    <property type="entry name" value="RNASE_H_1"/>
    <property type="match status" value="1"/>
</dbReference>
<evidence type="ECO:0000259" key="1">
    <source>
        <dbReference type="PROSITE" id="PS50878"/>
    </source>
</evidence>